<keyword evidence="5" id="KW-1185">Reference proteome</keyword>
<dbReference type="Proteomes" id="UP001081283">
    <property type="component" value="Unassembled WGS sequence"/>
</dbReference>
<comment type="similarity">
    <text evidence="2">Belongs to the UPF0174 family.</text>
</comment>
<reference evidence="4" key="1">
    <citation type="submission" date="2022-10" db="EMBL/GenBank/DDBJ databases">
        <title>Hoeflea sp. J2-29, isolated from marine algae.</title>
        <authorList>
            <person name="Kristyanto S."/>
            <person name="Kim J.M."/>
            <person name="Jeon C.O."/>
        </authorList>
    </citation>
    <scope>NUCLEOTIDE SEQUENCE</scope>
    <source>
        <strain evidence="4">J2-29</strain>
    </source>
</reference>
<evidence type="ECO:0000313" key="5">
    <source>
        <dbReference type="Proteomes" id="UP001081283"/>
    </source>
</evidence>
<organism evidence="4 5">
    <name type="scientific">Hoeflea ulvae</name>
    <dbReference type="NCBI Taxonomy" id="2983764"/>
    <lineage>
        <taxon>Bacteria</taxon>
        <taxon>Pseudomonadati</taxon>
        <taxon>Pseudomonadota</taxon>
        <taxon>Alphaproteobacteria</taxon>
        <taxon>Hyphomicrobiales</taxon>
        <taxon>Rhizobiaceae</taxon>
        <taxon>Hoeflea</taxon>
    </lineage>
</organism>
<dbReference type="InterPro" id="IPR014569">
    <property type="entry name" value="Ubq_cyt-c_CBP3-rel"/>
</dbReference>
<dbReference type="InterPro" id="IPR007129">
    <property type="entry name" value="Ubiqinol_cyt_c_chaperone_CPB3"/>
</dbReference>
<evidence type="ECO:0000259" key="3">
    <source>
        <dbReference type="Pfam" id="PF03981"/>
    </source>
</evidence>
<name>A0ABT3YFB1_9HYPH</name>
<dbReference type="PANTHER" id="PTHR12184:SF1">
    <property type="entry name" value="UBIQUINOL-CYTOCHROME-C REDUCTASE COMPLEX ASSEMBLY FACTOR 1"/>
    <property type="match status" value="1"/>
</dbReference>
<feature type="domain" description="Ubiquinol-cytochrome c chaperone" evidence="3">
    <location>
        <begin position="35"/>
        <end position="174"/>
    </location>
</feature>
<sequence length="178" mass="20054">MIWNLFKRNKANQALVESQYERITQSARSPVFYAEMGAPDTVMGRFEMISIHLVLYLRRTGTANEAAQGIAQEIVDAFFEDIDHSMRELGVGDTSVPKRMKKFARMFYGRAKSYGLALAEGDRDALVEALRRNLHPDQPDNAPSMQALSEWMIETARNLEAVSEETLAAGQLAFPETH</sequence>
<comment type="caution">
    <text evidence="4">The sequence shown here is derived from an EMBL/GenBank/DDBJ whole genome shotgun (WGS) entry which is preliminary data.</text>
</comment>
<dbReference type="PIRSF" id="PIRSF032079">
    <property type="entry name" value="UCP032079"/>
    <property type="match status" value="1"/>
</dbReference>
<dbReference type="Pfam" id="PF03981">
    <property type="entry name" value="Ubiq_cyt_C_chap"/>
    <property type="match status" value="1"/>
</dbReference>
<accession>A0ABT3YFB1</accession>
<protein>
    <submittedName>
        <fullName evidence="4">Ubiquinol-cytochrome C chaperone</fullName>
    </submittedName>
</protein>
<dbReference type="PANTHER" id="PTHR12184">
    <property type="entry name" value="UBIQUINOL-CYTOCHROME C REDUCTASE COMPLEX ASSEMBLY FACTOR 1 FAMILY MEMBER"/>
    <property type="match status" value="1"/>
</dbReference>
<dbReference type="RefSeq" id="WP_267612521.1">
    <property type="nucleotide sequence ID" value="NZ_JAOVZQ010000001.1"/>
</dbReference>
<dbReference type="InterPro" id="IPR021150">
    <property type="entry name" value="Ubiq_cyt_c_chap"/>
</dbReference>
<comment type="similarity">
    <text evidence="1">Belongs to the CBP3 family.</text>
</comment>
<evidence type="ECO:0000256" key="2">
    <source>
        <dbReference type="ARBA" id="ARBA00006436"/>
    </source>
</evidence>
<gene>
    <name evidence="4" type="ORF">OEG82_11150</name>
</gene>
<evidence type="ECO:0000313" key="4">
    <source>
        <dbReference type="EMBL" id="MCY0094580.1"/>
    </source>
</evidence>
<proteinExistence type="inferred from homology"/>
<dbReference type="EMBL" id="JAOVZQ010000001">
    <property type="protein sequence ID" value="MCY0094580.1"/>
    <property type="molecule type" value="Genomic_DNA"/>
</dbReference>
<evidence type="ECO:0000256" key="1">
    <source>
        <dbReference type="ARBA" id="ARBA00006407"/>
    </source>
</evidence>